<keyword evidence="3" id="KW-1185">Reference proteome</keyword>
<dbReference type="InterPro" id="IPR010730">
    <property type="entry name" value="HET"/>
</dbReference>
<feature type="domain" description="Heterokaryon incompatibility" evidence="1">
    <location>
        <begin position="61"/>
        <end position="207"/>
    </location>
</feature>
<organism evidence="2 3">
    <name type="scientific">Colletotrichum tanaceti</name>
    <dbReference type="NCBI Taxonomy" id="1306861"/>
    <lineage>
        <taxon>Eukaryota</taxon>
        <taxon>Fungi</taxon>
        <taxon>Dikarya</taxon>
        <taxon>Ascomycota</taxon>
        <taxon>Pezizomycotina</taxon>
        <taxon>Sordariomycetes</taxon>
        <taxon>Hypocreomycetidae</taxon>
        <taxon>Glomerellales</taxon>
        <taxon>Glomerellaceae</taxon>
        <taxon>Colletotrichum</taxon>
        <taxon>Colletotrichum destructivum species complex</taxon>
    </lineage>
</organism>
<dbReference type="STRING" id="1306861.A0A4U6XVP5"/>
<dbReference type="Pfam" id="PF06985">
    <property type="entry name" value="HET"/>
    <property type="match status" value="1"/>
</dbReference>
<dbReference type="PANTHER" id="PTHR24148:SF73">
    <property type="entry name" value="HET DOMAIN PROTEIN (AFU_ORTHOLOGUE AFUA_8G01020)"/>
    <property type="match status" value="1"/>
</dbReference>
<reference evidence="2 3" key="1">
    <citation type="journal article" date="2019" name="PLoS ONE">
        <title>Comparative genome analysis indicates high evolutionary potential of pathogenicity genes in Colletotrichum tanaceti.</title>
        <authorList>
            <person name="Lelwala R.V."/>
            <person name="Korhonen P.K."/>
            <person name="Young N.D."/>
            <person name="Scott J.B."/>
            <person name="Ades P.A."/>
            <person name="Gasser R.B."/>
            <person name="Taylor P.W.J."/>
        </authorList>
    </citation>
    <scope>NUCLEOTIDE SEQUENCE [LARGE SCALE GENOMIC DNA]</scope>
    <source>
        <strain evidence="2">BRIP57314</strain>
    </source>
</reference>
<proteinExistence type="predicted"/>
<accession>A0A4U6XVP5</accession>
<dbReference type="EMBL" id="PJEX01000002">
    <property type="protein sequence ID" value="TKW60062.1"/>
    <property type="molecule type" value="Genomic_DNA"/>
</dbReference>
<comment type="caution">
    <text evidence="2">The sequence shown here is derived from an EMBL/GenBank/DDBJ whole genome shotgun (WGS) entry which is preliminary data.</text>
</comment>
<protein>
    <recommendedName>
        <fullName evidence="1">Heterokaryon incompatibility domain-containing protein</fullName>
    </recommendedName>
</protein>
<evidence type="ECO:0000313" key="2">
    <source>
        <dbReference type="EMBL" id="TKW60062.1"/>
    </source>
</evidence>
<evidence type="ECO:0000313" key="3">
    <source>
        <dbReference type="Proteomes" id="UP000310108"/>
    </source>
</evidence>
<dbReference type="AlphaFoldDB" id="A0A4U6XVP5"/>
<evidence type="ECO:0000259" key="1">
    <source>
        <dbReference type="Pfam" id="PF06985"/>
    </source>
</evidence>
<dbReference type="Pfam" id="PF26639">
    <property type="entry name" value="Het-6_barrel"/>
    <property type="match status" value="1"/>
</dbReference>
<dbReference type="PANTHER" id="PTHR24148">
    <property type="entry name" value="ANKYRIN REPEAT DOMAIN-CONTAINING PROTEIN 39 HOMOLOG-RELATED"/>
    <property type="match status" value="1"/>
</dbReference>
<name>A0A4U6XVP5_9PEZI</name>
<dbReference type="InterPro" id="IPR052895">
    <property type="entry name" value="HetReg/Transcr_Mod"/>
</dbReference>
<dbReference type="Proteomes" id="UP000310108">
    <property type="component" value="Unassembled WGS sequence"/>
</dbReference>
<gene>
    <name evidence="2" type="ORF">CTA1_3131</name>
</gene>
<sequence>MGTLLSVPASSRLAVMGDETEYGYKPVGDDQIRLIKFLHDGDDAVAADLFIFTLDDSMPAYQSLSYTWMLDQYDFAKTHALAIGDQRLPILGSVHTFMQALQSRGMLLDGTWWWIDSICINQRDLEEQNQQVRLMQQIYRRACKAVVWLSEQSHDSDLAVEFIRALDKIKLQGHSDVGIRPVLDRFRGHDAQWEALKNFFLRKWWTRRVPMVRRAKRQPDSATVVCRALWAADKCPWSGFKETPGFTYGFNRRRLWMLYKIAKSNNRPGREMSLSLPALAAYFSHCDATDDRDRLYGLRALSTDGSLLRDVYLHYTWAFIEHHKSLDIICFASVYNDDGSSSSSSSSNNGSKISSLPSWVHDWRLGMNTLVAPLMASQGSKTHIGNMRPPLSLENTGEPAVYSASGGREAEYAFEGRALLTRGTILRKICKALVLDRENRYLQYAAPEEAFFDDFIRLCELRLEDSLDLVADEFKEWFEWTRRLLIHKQTFKSITRNSVEARRRDDVGQDGDMPVRPLPNQAEFVHDSVFGRLVDTVGRMSLRLMVGCDGHIGLAPKRARKGDLMCVLFGCSIPVVLRRCEAGDGVVDGFVVIGECFVDSYMEGAGAELGSALERTFLLI</sequence>